<accession>R7S3E5</accession>
<sequence length="219" mass="24047">EERTRPKFMILGILQEHFLDEGYDWMTSSIASKASVVRVEDAAEAKKLLAASAAQRPDAVLVIDGAVVEPRYRKLRAALVTFTKQGGTVVLGANFSNGLPWGEKTAEFFAQWGLTWQSGNYHRTTVHLNPNGIPGMDTQGLDESYSVKALNLKNVHPSLRVYFPSSSSRTESHVYEPIPVDTAQTPAAFVHVGRGYLGYIGDVNGEDPTTKLILRMLGL</sequence>
<feature type="non-terminal residue" evidence="1">
    <location>
        <position position="219"/>
    </location>
</feature>
<keyword evidence="2" id="KW-1185">Reference proteome</keyword>
<gene>
    <name evidence="1" type="ORF">PUNSTDRAFT_19788</name>
</gene>
<evidence type="ECO:0000313" key="2">
    <source>
        <dbReference type="Proteomes" id="UP000054196"/>
    </source>
</evidence>
<organism evidence="1 2">
    <name type="scientific">Punctularia strigosozonata (strain HHB-11173)</name>
    <name type="common">White-rot fungus</name>
    <dbReference type="NCBI Taxonomy" id="741275"/>
    <lineage>
        <taxon>Eukaryota</taxon>
        <taxon>Fungi</taxon>
        <taxon>Dikarya</taxon>
        <taxon>Basidiomycota</taxon>
        <taxon>Agaricomycotina</taxon>
        <taxon>Agaricomycetes</taxon>
        <taxon>Corticiales</taxon>
        <taxon>Punctulariaceae</taxon>
        <taxon>Punctularia</taxon>
    </lineage>
</organism>
<dbReference type="EMBL" id="JH687555">
    <property type="protein sequence ID" value="EIN04389.1"/>
    <property type="molecule type" value="Genomic_DNA"/>
</dbReference>
<dbReference type="RefSeq" id="XP_007388532.1">
    <property type="nucleotide sequence ID" value="XM_007388470.1"/>
</dbReference>
<evidence type="ECO:0000313" key="1">
    <source>
        <dbReference type="EMBL" id="EIN04389.1"/>
    </source>
</evidence>
<dbReference type="OrthoDB" id="245563at2759"/>
<dbReference type="KEGG" id="psq:PUNSTDRAFT_19788"/>
<dbReference type="GeneID" id="18881893"/>
<feature type="non-terminal residue" evidence="1">
    <location>
        <position position="1"/>
    </location>
</feature>
<dbReference type="HOGENOM" id="CLU_074847_0_0_1"/>
<dbReference type="Proteomes" id="UP000054196">
    <property type="component" value="Unassembled WGS sequence"/>
</dbReference>
<dbReference type="OMA" id="HYVEQGG"/>
<protein>
    <recommendedName>
        <fullName evidence="3">ThuA-like domain-containing protein</fullName>
    </recommendedName>
</protein>
<name>R7S3E5_PUNST</name>
<dbReference type="AlphaFoldDB" id="R7S3E5"/>
<dbReference type="eggNOG" id="ENOG502S67F">
    <property type="taxonomic scope" value="Eukaryota"/>
</dbReference>
<reference evidence="2" key="1">
    <citation type="journal article" date="2012" name="Science">
        <title>The Paleozoic origin of enzymatic lignin decomposition reconstructed from 31 fungal genomes.</title>
        <authorList>
            <person name="Floudas D."/>
            <person name="Binder M."/>
            <person name="Riley R."/>
            <person name="Barry K."/>
            <person name="Blanchette R.A."/>
            <person name="Henrissat B."/>
            <person name="Martinez A.T."/>
            <person name="Otillar R."/>
            <person name="Spatafora J.W."/>
            <person name="Yadav J.S."/>
            <person name="Aerts A."/>
            <person name="Benoit I."/>
            <person name="Boyd A."/>
            <person name="Carlson A."/>
            <person name="Copeland A."/>
            <person name="Coutinho P.M."/>
            <person name="de Vries R.P."/>
            <person name="Ferreira P."/>
            <person name="Findley K."/>
            <person name="Foster B."/>
            <person name="Gaskell J."/>
            <person name="Glotzer D."/>
            <person name="Gorecki P."/>
            <person name="Heitman J."/>
            <person name="Hesse C."/>
            <person name="Hori C."/>
            <person name="Igarashi K."/>
            <person name="Jurgens J.A."/>
            <person name="Kallen N."/>
            <person name="Kersten P."/>
            <person name="Kohler A."/>
            <person name="Kuees U."/>
            <person name="Kumar T.K.A."/>
            <person name="Kuo A."/>
            <person name="LaButti K."/>
            <person name="Larrondo L.F."/>
            <person name="Lindquist E."/>
            <person name="Ling A."/>
            <person name="Lombard V."/>
            <person name="Lucas S."/>
            <person name="Lundell T."/>
            <person name="Martin R."/>
            <person name="McLaughlin D.J."/>
            <person name="Morgenstern I."/>
            <person name="Morin E."/>
            <person name="Murat C."/>
            <person name="Nagy L.G."/>
            <person name="Nolan M."/>
            <person name="Ohm R.A."/>
            <person name="Patyshakuliyeva A."/>
            <person name="Rokas A."/>
            <person name="Ruiz-Duenas F.J."/>
            <person name="Sabat G."/>
            <person name="Salamov A."/>
            <person name="Samejima M."/>
            <person name="Schmutz J."/>
            <person name="Slot J.C."/>
            <person name="St John F."/>
            <person name="Stenlid J."/>
            <person name="Sun H."/>
            <person name="Sun S."/>
            <person name="Syed K."/>
            <person name="Tsang A."/>
            <person name="Wiebenga A."/>
            <person name="Young D."/>
            <person name="Pisabarro A."/>
            <person name="Eastwood D.C."/>
            <person name="Martin F."/>
            <person name="Cullen D."/>
            <person name="Grigoriev I.V."/>
            <person name="Hibbett D.S."/>
        </authorList>
    </citation>
    <scope>NUCLEOTIDE SEQUENCE [LARGE SCALE GENOMIC DNA]</scope>
    <source>
        <strain evidence="2">HHB-11173 SS5</strain>
    </source>
</reference>
<proteinExistence type="predicted"/>
<evidence type="ECO:0008006" key="3">
    <source>
        <dbReference type="Google" id="ProtNLM"/>
    </source>
</evidence>